<keyword evidence="7" id="KW-0503">Monooxygenase</keyword>
<dbReference type="Proteomes" id="UP001220256">
    <property type="component" value="Unassembled WGS sequence"/>
</dbReference>
<dbReference type="InterPro" id="IPR036396">
    <property type="entry name" value="Cyt_P450_sf"/>
</dbReference>
<keyword evidence="6" id="KW-0408">Iron</keyword>
<dbReference type="InterPro" id="IPR001128">
    <property type="entry name" value="Cyt_P450"/>
</dbReference>
<dbReference type="PhylomeDB" id="A0A167UKW6"/>
<dbReference type="PANTHER" id="PTHR24305">
    <property type="entry name" value="CYTOCHROME P450"/>
    <property type="match status" value="1"/>
</dbReference>
<dbReference type="Proteomes" id="UP000076449">
    <property type="component" value="Chromosome II"/>
</dbReference>
<comment type="cofactor">
    <cofactor evidence="1">
        <name>heme</name>
        <dbReference type="ChEBI" id="CHEBI:30413"/>
    </cofactor>
</comment>
<evidence type="ECO:0000256" key="3">
    <source>
        <dbReference type="ARBA" id="ARBA00022617"/>
    </source>
</evidence>
<organism evidence="9">
    <name type="scientific">Penicillium chrysogenum</name>
    <name type="common">Penicillium notatum</name>
    <dbReference type="NCBI Taxonomy" id="5076"/>
    <lineage>
        <taxon>Eukaryota</taxon>
        <taxon>Fungi</taxon>
        <taxon>Dikarya</taxon>
        <taxon>Ascomycota</taxon>
        <taxon>Pezizomycotina</taxon>
        <taxon>Eurotiomycetes</taxon>
        <taxon>Eurotiomycetidae</taxon>
        <taxon>Eurotiales</taxon>
        <taxon>Aspergillaceae</taxon>
        <taxon>Penicillium</taxon>
        <taxon>Penicillium chrysogenum species complex</taxon>
    </lineage>
</organism>
<dbReference type="EMBL" id="CM002799">
    <property type="protein sequence ID" value="KZN89373.1"/>
    <property type="molecule type" value="Genomic_DNA"/>
</dbReference>
<keyword evidence="5" id="KW-0560">Oxidoreductase</keyword>
<sequence>MSRIQAITIKYTPPASAGAKRPTARSMVIAAFHILKNKPIKTNLREGLWIVMLTPESRPTWRQLEQLPYLSAVLWETLGVSTGIASRSALVAPNEALVYKNHTIPAGTPVSESNYFVFTDPEIFPDPHTFDPDRWLHVAAKGEHLIPR</sequence>
<dbReference type="SUPFAM" id="SSF48264">
    <property type="entry name" value="Cytochrome P450"/>
    <property type="match status" value="1"/>
</dbReference>
<proteinExistence type="inferred from homology"/>
<dbReference type="InterPro" id="IPR002403">
    <property type="entry name" value="Cyt_P450_E_grp-IV"/>
</dbReference>
<dbReference type="EMBL" id="JAPVEB010000003">
    <property type="protein sequence ID" value="KAJ5270459.1"/>
    <property type="molecule type" value="Genomic_DNA"/>
</dbReference>
<gene>
    <name evidence="9" type="ORF">EN45_079730</name>
    <name evidence="8" type="ORF">N7505_006217</name>
</gene>
<dbReference type="GO" id="GO:0043386">
    <property type="term" value="P:mycotoxin biosynthetic process"/>
    <property type="evidence" value="ECO:0007669"/>
    <property type="project" value="UniProtKB-ARBA"/>
</dbReference>
<reference evidence="8 10" key="3">
    <citation type="journal article" date="2023" name="IMA Fungus">
        <title>Comparative genomic study of the Penicillium genus elucidates a diverse pangenome and 15 lateral gene transfer events.</title>
        <authorList>
            <person name="Petersen C."/>
            <person name="Sorensen T."/>
            <person name="Nielsen M.R."/>
            <person name="Sondergaard T.E."/>
            <person name="Sorensen J.L."/>
            <person name="Fitzpatrick D.A."/>
            <person name="Frisvad J.C."/>
            <person name="Nielsen K.L."/>
        </authorList>
    </citation>
    <scope>NUCLEOTIDE SEQUENCE [LARGE SCALE GENOMIC DNA]</scope>
    <source>
        <strain evidence="8 10">IBT 3361</strain>
    </source>
</reference>
<evidence type="ECO:0000313" key="8">
    <source>
        <dbReference type="EMBL" id="KAJ5270459.1"/>
    </source>
</evidence>
<dbReference type="InterPro" id="IPR050121">
    <property type="entry name" value="Cytochrome_P450_monoxygenase"/>
</dbReference>
<reference evidence="8" key="2">
    <citation type="submission" date="2022-12" db="EMBL/GenBank/DDBJ databases">
        <authorList>
            <person name="Petersen C."/>
        </authorList>
    </citation>
    <scope>NUCLEOTIDE SEQUENCE</scope>
    <source>
        <strain evidence="8">IBT 3361</strain>
    </source>
</reference>
<keyword evidence="10" id="KW-1185">Reference proteome</keyword>
<dbReference type="Gene3D" id="1.10.630.10">
    <property type="entry name" value="Cytochrome P450"/>
    <property type="match status" value="1"/>
</dbReference>
<accession>A0A167UKW6</accession>
<evidence type="ECO:0000256" key="2">
    <source>
        <dbReference type="ARBA" id="ARBA00010617"/>
    </source>
</evidence>
<evidence type="ECO:0000256" key="5">
    <source>
        <dbReference type="ARBA" id="ARBA00023002"/>
    </source>
</evidence>
<dbReference type="PANTHER" id="PTHR24305:SF157">
    <property type="entry name" value="N-ACETYLTRYPTOPHAN 6-HYDROXYLASE IVOC-RELATED"/>
    <property type="match status" value="1"/>
</dbReference>
<evidence type="ECO:0000313" key="9">
    <source>
        <dbReference type="EMBL" id="KZN89373.1"/>
    </source>
</evidence>
<dbReference type="GO" id="GO:0016705">
    <property type="term" value="F:oxidoreductase activity, acting on paired donors, with incorporation or reduction of molecular oxygen"/>
    <property type="evidence" value="ECO:0007669"/>
    <property type="project" value="InterPro"/>
</dbReference>
<comment type="similarity">
    <text evidence="2">Belongs to the cytochrome P450 family.</text>
</comment>
<evidence type="ECO:0000256" key="7">
    <source>
        <dbReference type="ARBA" id="ARBA00023033"/>
    </source>
</evidence>
<evidence type="ECO:0000256" key="4">
    <source>
        <dbReference type="ARBA" id="ARBA00022723"/>
    </source>
</evidence>
<dbReference type="PRINTS" id="PR00465">
    <property type="entry name" value="EP450IV"/>
</dbReference>
<keyword evidence="3" id="KW-0349">Heme</keyword>
<dbReference type="GO" id="GO:0005506">
    <property type="term" value="F:iron ion binding"/>
    <property type="evidence" value="ECO:0007669"/>
    <property type="project" value="InterPro"/>
</dbReference>
<evidence type="ECO:0000256" key="6">
    <source>
        <dbReference type="ARBA" id="ARBA00023004"/>
    </source>
</evidence>
<dbReference type="GO" id="GO:0004497">
    <property type="term" value="F:monooxygenase activity"/>
    <property type="evidence" value="ECO:0007669"/>
    <property type="project" value="UniProtKB-KW"/>
</dbReference>
<dbReference type="Pfam" id="PF00067">
    <property type="entry name" value="p450"/>
    <property type="match status" value="1"/>
</dbReference>
<evidence type="ECO:0000313" key="10">
    <source>
        <dbReference type="Proteomes" id="UP001220256"/>
    </source>
</evidence>
<protein>
    <submittedName>
        <fullName evidence="9">Trichodiene oxygenase</fullName>
    </submittedName>
</protein>
<name>A0A167UKW6_PENCH</name>
<dbReference type="AlphaFoldDB" id="A0A167UKW6"/>
<dbReference type="GO" id="GO:0020037">
    <property type="term" value="F:heme binding"/>
    <property type="evidence" value="ECO:0007669"/>
    <property type="project" value="InterPro"/>
</dbReference>
<reference evidence="9" key="1">
    <citation type="journal article" date="2014" name="Genome Announc.">
        <title>Complete sequencing and chromosome-scale genome assembly of the industrial progenitor strain P2niaD18 from the penicillin producer Penicillium chrysogenum.</title>
        <authorList>
            <person name="Specht T."/>
            <person name="Dahlmann T.A."/>
            <person name="Zadra I."/>
            <person name="Kurnsteiner H."/>
            <person name="Kuck U."/>
        </authorList>
    </citation>
    <scope>NUCLEOTIDE SEQUENCE [LARGE SCALE GENOMIC DNA]</scope>
    <source>
        <strain evidence="9">P2niaD18</strain>
    </source>
</reference>
<keyword evidence="4" id="KW-0479">Metal-binding</keyword>
<evidence type="ECO:0000256" key="1">
    <source>
        <dbReference type="ARBA" id="ARBA00001971"/>
    </source>
</evidence>